<comment type="caution">
    <text evidence="1">The sequence shown here is derived from an EMBL/GenBank/DDBJ whole genome shotgun (WGS) entry which is preliminary data.</text>
</comment>
<dbReference type="AlphaFoldDB" id="A0A318IR52"/>
<accession>A0A318IR52</accession>
<dbReference type="Proteomes" id="UP000247792">
    <property type="component" value="Unassembled WGS sequence"/>
</dbReference>
<reference evidence="1 2" key="1">
    <citation type="submission" date="2018-05" db="EMBL/GenBank/DDBJ databases">
        <title>Genomic Encyclopedia of Type Strains, Phase IV (KMG-IV): sequencing the most valuable type-strain genomes for metagenomic binning, comparative biology and taxonomic classification.</title>
        <authorList>
            <person name="Goeker M."/>
        </authorList>
    </citation>
    <scope>NUCLEOTIDE SEQUENCE [LARGE SCALE GENOMIC DNA]</scope>
    <source>
        <strain evidence="1 2">DSM 19792</strain>
    </source>
</reference>
<name>A0A318IR52_9BURK</name>
<gene>
    <name evidence="1" type="ORF">DFR42_11414</name>
</gene>
<evidence type="ECO:0000313" key="1">
    <source>
        <dbReference type="EMBL" id="PXX37855.1"/>
    </source>
</evidence>
<keyword evidence="2" id="KW-1185">Reference proteome</keyword>
<dbReference type="EMBL" id="QJKB01000014">
    <property type="protein sequence ID" value="PXX37855.1"/>
    <property type="molecule type" value="Genomic_DNA"/>
</dbReference>
<evidence type="ECO:0000313" key="2">
    <source>
        <dbReference type="Proteomes" id="UP000247792"/>
    </source>
</evidence>
<proteinExistence type="predicted"/>
<organism evidence="1 2">
    <name type="scientific">Undibacterium pigrum</name>
    <dbReference type="NCBI Taxonomy" id="401470"/>
    <lineage>
        <taxon>Bacteria</taxon>
        <taxon>Pseudomonadati</taxon>
        <taxon>Pseudomonadota</taxon>
        <taxon>Betaproteobacteria</taxon>
        <taxon>Burkholderiales</taxon>
        <taxon>Oxalobacteraceae</taxon>
        <taxon>Undibacterium</taxon>
    </lineage>
</organism>
<protein>
    <submittedName>
        <fullName evidence="1">Uncharacterized protein</fullName>
    </submittedName>
</protein>
<sequence>MITGRVDVAFDFLQFPCVDAVCALQKMEKEGPLSEPQASFGPSHFL</sequence>